<dbReference type="Pfam" id="PF03692">
    <property type="entry name" value="CxxCxxCC"/>
    <property type="match status" value="1"/>
</dbReference>
<dbReference type="EMBL" id="CP042467">
    <property type="protein sequence ID" value="QED26944.1"/>
    <property type="molecule type" value="Genomic_DNA"/>
</dbReference>
<organism evidence="1 2">
    <name type="scientific">Microvenator marinus</name>
    <dbReference type="NCBI Taxonomy" id="2600177"/>
    <lineage>
        <taxon>Bacteria</taxon>
        <taxon>Deltaproteobacteria</taxon>
        <taxon>Bradymonadales</taxon>
        <taxon>Microvenatoraceae</taxon>
        <taxon>Microvenator</taxon>
    </lineage>
</organism>
<proteinExistence type="predicted"/>
<accession>A0A5B8XMQ8</accession>
<dbReference type="OrthoDB" id="9810361at2"/>
<gene>
    <name evidence="1" type="ORF">FRD01_06745</name>
</gene>
<dbReference type="InterPro" id="IPR005358">
    <property type="entry name" value="Puta_zinc/iron-chelating_dom"/>
</dbReference>
<dbReference type="AlphaFoldDB" id="A0A5B8XMQ8"/>
<dbReference type="Proteomes" id="UP000321595">
    <property type="component" value="Chromosome"/>
</dbReference>
<protein>
    <submittedName>
        <fullName evidence="1">YkgJ family cysteine cluster protein</fullName>
    </submittedName>
</protein>
<sequence length="158" mass="17962">MNEEDLKKLDALHRAVDSMAASLSERHSERLQCKRGCYACCTDGLTVFDIEAERIRRGVQDALRGESASDEGCAFLDEHGGCRIYEFRPYVCKTQGLPLRWFDDSGEHRDICPLNRTSESLDELEAGECWTIGRAEDILRDLSDGTRVELRLLFEELS</sequence>
<dbReference type="KEGG" id="bbae:FRD01_06745"/>
<reference evidence="1 2" key="1">
    <citation type="submission" date="2019-08" db="EMBL/GenBank/DDBJ databases">
        <authorList>
            <person name="Liang Q."/>
        </authorList>
    </citation>
    <scope>NUCLEOTIDE SEQUENCE [LARGE SCALE GENOMIC DNA]</scope>
    <source>
        <strain evidence="1 2">V1718</strain>
    </source>
</reference>
<keyword evidence="2" id="KW-1185">Reference proteome</keyword>
<dbReference type="RefSeq" id="WP_146958629.1">
    <property type="nucleotide sequence ID" value="NZ_CP042467.1"/>
</dbReference>
<evidence type="ECO:0000313" key="1">
    <source>
        <dbReference type="EMBL" id="QED26944.1"/>
    </source>
</evidence>
<name>A0A5B8XMQ8_9DELT</name>
<evidence type="ECO:0000313" key="2">
    <source>
        <dbReference type="Proteomes" id="UP000321595"/>
    </source>
</evidence>